<evidence type="ECO:0000256" key="2">
    <source>
        <dbReference type="ARBA" id="ARBA00022801"/>
    </source>
</evidence>
<dbReference type="InterPro" id="IPR001650">
    <property type="entry name" value="Helicase_C-like"/>
</dbReference>
<dbReference type="InterPro" id="IPR006935">
    <property type="entry name" value="Helicase/UvrB_N"/>
</dbReference>
<evidence type="ECO:0000313" key="8">
    <source>
        <dbReference type="EMBL" id="ALU31202.1"/>
    </source>
</evidence>
<dbReference type="PaxDb" id="1435377-SUSAZ_06335"/>
<dbReference type="SMART" id="SM00487">
    <property type="entry name" value="DEXDc"/>
    <property type="match status" value="1"/>
</dbReference>
<proteinExistence type="predicted"/>
<dbReference type="EMBL" id="CP013694">
    <property type="protein sequence ID" value="ALU30479.1"/>
    <property type="molecule type" value="Genomic_DNA"/>
</dbReference>
<dbReference type="STRING" id="1435377.SUSAZ_06335"/>
<gene>
    <name evidence="7" type="ORF">ATY89_11370</name>
    <name evidence="8" type="ORF">ATZ20_02925</name>
</gene>
<dbReference type="GO" id="GO:0008168">
    <property type="term" value="F:methyltransferase activity"/>
    <property type="evidence" value="ECO:0007669"/>
    <property type="project" value="UniProtKB-KW"/>
</dbReference>
<dbReference type="SMART" id="SM00490">
    <property type="entry name" value="HELICc"/>
    <property type="match status" value="1"/>
</dbReference>
<evidence type="ECO:0000256" key="1">
    <source>
        <dbReference type="ARBA" id="ARBA00022741"/>
    </source>
</evidence>
<dbReference type="InterPro" id="IPR014001">
    <property type="entry name" value="Helicase_ATP-bd"/>
</dbReference>
<keyword evidence="4" id="KW-0067">ATP-binding</keyword>
<dbReference type="EMBL" id="CP013695">
    <property type="protein sequence ID" value="ALU31202.1"/>
    <property type="molecule type" value="Genomic_DNA"/>
</dbReference>
<dbReference type="RefSeq" id="WP_015385601.1">
    <property type="nucleotide sequence ID" value="NZ_BHWZ01000003.1"/>
</dbReference>
<organism evidence="7 10">
    <name type="scientific">Sulfolobus acidocaldarius</name>
    <dbReference type="NCBI Taxonomy" id="2285"/>
    <lineage>
        <taxon>Archaea</taxon>
        <taxon>Thermoproteota</taxon>
        <taxon>Thermoprotei</taxon>
        <taxon>Sulfolobales</taxon>
        <taxon>Sulfolobaceae</taxon>
        <taxon>Sulfolobus</taxon>
    </lineage>
</organism>
<evidence type="ECO:0000256" key="4">
    <source>
        <dbReference type="ARBA" id="ARBA00022840"/>
    </source>
</evidence>
<feature type="domain" description="Helicase C-terminal" evidence="6">
    <location>
        <begin position="399"/>
        <end position="539"/>
    </location>
</feature>
<keyword evidence="7" id="KW-0489">Methyltransferase</keyword>
<accession>A0A0U3H6D6</accession>
<evidence type="ECO:0000313" key="7">
    <source>
        <dbReference type="EMBL" id="ALU30479.1"/>
    </source>
</evidence>
<dbReference type="InterPro" id="IPR050615">
    <property type="entry name" value="ATP-dep_DNA_Helicase"/>
</dbReference>
<dbReference type="PANTHER" id="PTHR11274:SF0">
    <property type="entry name" value="GENERAL TRANSCRIPTION AND DNA REPAIR FACTOR IIH HELICASE SUBUNIT XPB"/>
    <property type="match status" value="1"/>
</dbReference>
<dbReference type="GO" id="GO:0005524">
    <property type="term" value="F:ATP binding"/>
    <property type="evidence" value="ECO:0007669"/>
    <property type="project" value="UniProtKB-KW"/>
</dbReference>
<name>A0A0U3H6D6_9CREN</name>
<evidence type="ECO:0000256" key="3">
    <source>
        <dbReference type="ARBA" id="ARBA00022806"/>
    </source>
</evidence>
<dbReference type="InterPro" id="IPR027417">
    <property type="entry name" value="P-loop_NTPase"/>
</dbReference>
<dbReference type="PROSITE" id="PS51194">
    <property type="entry name" value="HELICASE_CTER"/>
    <property type="match status" value="1"/>
</dbReference>
<dbReference type="AlphaFoldDB" id="A0A0U3H6D6"/>
<protein>
    <submittedName>
        <fullName evidence="7">DNA methylase</fullName>
    </submittedName>
</protein>
<dbReference type="GO" id="GO:0003677">
    <property type="term" value="F:DNA binding"/>
    <property type="evidence" value="ECO:0007669"/>
    <property type="project" value="InterPro"/>
</dbReference>
<dbReference type="Gene3D" id="3.40.50.300">
    <property type="entry name" value="P-loop containing nucleotide triphosphate hydrolases"/>
    <property type="match status" value="2"/>
</dbReference>
<dbReference type="Pfam" id="PF00271">
    <property type="entry name" value="Helicase_C"/>
    <property type="match status" value="1"/>
</dbReference>
<dbReference type="GO" id="GO:0032259">
    <property type="term" value="P:methylation"/>
    <property type="evidence" value="ECO:0007669"/>
    <property type="project" value="UniProtKB-KW"/>
</dbReference>
<dbReference type="GO" id="GO:0004386">
    <property type="term" value="F:helicase activity"/>
    <property type="evidence" value="ECO:0007669"/>
    <property type="project" value="UniProtKB-KW"/>
</dbReference>
<evidence type="ECO:0000259" key="6">
    <source>
        <dbReference type="PROSITE" id="PS51194"/>
    </source>
</evidence>
<dbReference type="Proteomes" id="UP000065473">
    <property type="component" value="Chromosome"/>
</dbReference>
<reference evidence="9 10" key="1">
    <citation type="submission" date="2015-12" db="EMBL/GenBank/DDBJ databases">
        <title>A stable core within a dynamic pangenome in Sulfolobus acidocaldarius.</title>
        <authorList>
            <person name="Anderson R."/>
            <person name="Kouris A."/>
            <person name="Seward C."/>
            <person name="Campbell K."/>
            <person name="Whitaker R."/>
        </authorList>
    </citation>
    <scope>NUCLEOTIDE SEQUENCE [LARGE SCALE GENOMIC DNA]</scope>
    <source>
        <strain evidence="7 10">GG12-C01-09</strain>
        <strain evidence="8 9">NG05B_CO5_07</strain>
    </source>
</reference>
<keyword evidence="1" id="KW-0547">Nucleotide-binding</keyword>
<keyword evidence="2" id="KW-0378">Hydrolase</keyword>
<dbReference type="GO" id="GO:0016787">
    <property type="term" value="F:hydrolase activity"/>
    <property type="evidence" value="ECO:0007669"/>
    <property type="project" value="UniProtKB-KW"/>
</dbReference>
<dbReference type="Proteomes" id="UP000060043">
    <property type="component" value="Chromosome"/>
</dbReference>
<evidence type="ECO:0000313" key="10">
    <source>
        <dbReference type="Proteomes" id="UP000065473"/>
    </source>
</evidence>
<dbReference type="Pfam" id="PF04851">
    <property type="entry name" value="ResIII"/>
    <property type="match status" value="1"/>
</dbReference>
<dbReference type="PANTHER" id="PTHR11274">
    <property type="entry name" value="RAD25/XP-B DNA REPAIR HELICASE"/>
    <property type="match status" value="1"/>
</dbReference>
<keyword evidence="3" id="KW-0347">Helicase</keyword>
<dbReference type="SUPFAM" id="SSF52540">
    <property type="entry name" value="P-loop containing nucleoside triphosphate hydrolases"/>
    <property type="match status" value="1"/>
</dbReference>
<dbReference type="PROSITE" id="PS51192">
    <property type="entry name" value="HELICASE_ATP_BIND_1"/>
    <property type="match status" value="1"/>
</dbReference>
<dbReference type="GO" id="GO:0140097">
    <property type="term" value="F:catalytic activity, acting on DNA"/>
    <property type="evidence" value="ECO:0007669"/>
    <property type="project" value="UniProtKB-ARBA"/>
</dbReference>
<dbReference type="CDD" id="cd17926">
    <property type="entry name" value="DEXHc_RE"/>
    <property type="match status" value="1"/>
</dbReference>
<dbReference type="OrthoDB" id="11644at2157"/>
<feature type="domain" description="Helicase ATP-binding" evidence="5">
    <location>
        <begin position="168"/>
        <end position="315"/>
    </location>
</feature>
<dbReference type="GeneID" id="14551829"/>
<keyword evidence="7" id="KW-0808">Transferase</keyword>
<evidence type="ECO:0000259" key="5">
    <source>
        <dbReference type="PROSITE" id="PS51192"/>
    </source>
</evidence>
<sequence>MTLKTFYIQQWIDNETFKKLLTFCRFLGRDPDNGSIFVIDVDRARKNGIRLIDIKNILEEIGVEFSEEEFESLKKYLPSYDVEFELNSEGLIIKPHVYLMELIKDYYEQKIIKYDKTRKIFITFPYYYVFLKSRFEENGLIVKPLDLQFDVLDIEFKGELREYQKEALSKWLEKGSGVIALPTGAGKTLIGISAACAVKQSTLIVTYTKEQMLQWRDAFIRFTNIEKRKIGLYYSEKKEIKPITVSTYQTAYRHIQELSYKFDVLVIDEAHHLPAEKFKRIALNSIATKRLGLSATPYRDDGKHEELFKFMGGLIYFKSPQELIEKGYLAPYEVVQEKVQLSIDERMMYNELLNKFKKYSRSRKVSELLMLAKKGDSDAIEALKIYNDMRKLVNLAKQKIDAVKRIVEKEKGNKILIFTQYVDQAEEIARTINGLLITGKISKSERERILNIFKSMKSGVLVLTTVGDEGLDIPDANVGIIVTGTGSRRQFIQRLGRLLRPGVDKKARLYEIMVRGTAEEYQALKRKETQMDMFLSSAEDDDI</sequence>
<evidence type="ECO:0000313" key="9">
    <source>
        <dbReference type="Proteomes" id="UP000060043"/>
    </source>
</evidence>